<comment type="catalytic activity">
    <reaction evidence="1 8">
        <text>Endonucleolytic cleavage to 5'-phosphomonoester.</text>
        <dbReference type="EC" id="3.1.26.3"/>
    </reaction>
</comment>
<dbReference type="GO" id="GO:0003725">
    <property type="term" value="F:double-stranded RNA binding"/>
    <property type="evidence" value="ECO:0007669"/>
    <property type="project" value="TreeGrafter"/>
</dbReference>
<dbReference type="InterPro" id="IPR011907">
    <property type="entry name" value="RNase_III"/>
</dbReference>
<keyword evidence="8" id="KW-0460">Magnesium</keyword>
<dbReference type="Gene3D" id="1.10.1520.10">
    <property type="entry name" value="Ribonuclease III domain"/>
    <property type="match status" value="1"/>
</dbReference>
<feature type="active site" evidence="8">
    <location>
        <position position="52"/>
    </location>
</feature>
<feature type="domain" description="RNase III" evidence="10">
    <location>
        <begin position="12"/>
        <end position="135"/>
    </location>
</feature>
<dbReference type="InterPro" id="IPR036389">
    <property type="entry name" value="RNase_III_sf"/>
</dbReference>
<dbReference type="GO" id="GO:0008033">
    <property type="term" value="P:tRNA processing"/>
    <property type="evidence" value="ECO:0007669"/>
    <property type="project" value="UniProtKB-KW"/>
</dbReference>
<dbReference type="GO" id="GO:0046872">
    <property type="term" value="F:metal ion binding"/>
    <property type="evidence" value="ECO:0007669"/>
    <property type="project" value="UniProtKB-KW"/>
</dbReference>
<evidence type="ECO:0000259" key="9">
    <source>
        <dbReference type="PROSITE" id="PS50137"/>
    </source>
</evidence>
<sequence>MALKRPTGEDLARIVCERTGHAFGNLGLLQTALTHSSTGGATNNERLEFLGDRVLALVVSDMLFSSFPDAKEGELAVRLNALVRAETCADVALEIGLETIIRADSAVRAGVGAKAKNVLADATEALIAAIYLDGGIDAARAFVLRYWEKRSRAIETPPRDAKTELQEWAAQQSGARPAYSVEKREGPDHAPVFTVVVELPGYSGARATGRSKQAAERAAAEAFLAREGIGAAKETVS</sequence>
<feature type="active site" evidence="8">
    <location>
        <position position="124"/>
    </location>
</feature>
<evidence type="ECO:0000256" key="5">
    <source>
        <dbReference type="ARBA" id="ARBA00022759"/>
    </source>
</evidence>
<keyword evidence="8" id="KW-0819">tRNA processing</keyword>
<keyword evidence="8" id="KW-0699">rRNA-binding</keyword>
<dbReference type="CDD" id="cd10845">
    <property type="entry name" value="DSRM_RNAse_III_family"/>
    <property type="match status" value="1"/>
</dbReference>
<dbReference type="NCBIfam" id="TIGR02191">
    <property type="entry name" value="RNaseIII"/>
    <property type="match status" value="1"/>
</dbReference>
<evidence type="ECO:0000256" key="4">
    <source>
        <dbReference type="ARBA" id="ARBA00022722"/>
    </source>
</evidence>
<evidence type="ECO:0000256" key="2">
    <source>
        <dbReference type="ARBA" id="ARBA00010183"/>
    </source>
</evidence>
<dbReference type="Proteomes" id="UP000193083">
    <property type="component" value="Unassembled WGS sequence"/>
</dbReference>
<dbReference type="GO" id="GO:0010468">
    <property type="term" value="P:regulation of gene expression"/>
    <property type="evidence" value="ECO:0007669"/>
    <property type="project" value="TreeGrafter"/>
</dbReference>
<reference evidence="11 12" key="1">
    <citation type="submission" date="2017-04" db="EMBL/GenBank/DDBJ databases">
        <authorList>
            <person name="Afonso C.L."/>
            <person name="Miller P.J."/>
            <person name="Scott M.A."/>
            <person name="Spackman E."/>
            <person name="Goraichik I."/>
            <person name="Dimitrov K.M."/>
            <person name="Suarez D.L."/>
            <person name="Swayne D.E."/>
        </authorList>
    </citation>
    <scope>NUCLEOTIDE SEQUENCE [LARGE SCALE GENOMIC DNA]</scope>
    <source>
        <strain evidence="11 12">B5P</strain>
    </source>
</reference>
<evidence type="ECO:0000256" key="3">
    <source>
        <dbReference type="ARBA" id="ARBA00022664"/>
    </source>
</evidence>
<dbReference type="AlphaFoldDB" id="A0A1X7NZ86"/>
<dbReference type="GO" id="GO:0005737">
    <property type="term" value="C:cytoplasm"/>
    <property type="evidence" value="ECO:0007669"/>
    <property type="project" value="UniProtKB-SubCell"/>
</dbReference>
<evidence type="ECO:0000256" key="6">
    <source>
        <dbReference type="ARBA" id="ARBA00022801"/>
    </source>
</evidence>
<dbReference type="SUPFAM" id="SSF69065">
    <property type="entry name" value="RNase III domain-like"/>
    <property type="match status" value="1"/>
</dbReference>
<keyword evidence="12" id="KW-1185">Reference proteome</keyword>
<dbReference type="SMART" id="SM00535">
    <property type="entry name" value="RIBOc"/>
    <property type="match status" value="1"/>
</dbReference>
<evidence type="ECO:0000259" key="10">
    <source>
        <dbReference type="PROSITE" id="PS50142"/>
    </source>
</evidence>
<comment type="similarity">
    <text evidence="2">Belongs to the ribonuclease III family.</text>
</comment>
<evidence type="ECO:0000256" key="1">
    <source>
        <dbReference type="ARBA" id="ARBA00000109"/>
    </source>
</evidence>
<dbReference type="Pfam" id="PF00035">
    <property type="entry name" value="dsrm"/>
    <property type="match status" value="1"/>
</dbReference>
<dbReference type="SUPFAM" id="SSF54768">
    <property type="entry name" value="dsRNA-binding domain-like"/>
    <property type="match status" value="1"/>
</dbReference>
<dbReference type="GO" id="GO:0006364">
    <property type="term" value="P:rRNA processing"/>
    <property type="evidence" value="ECO:0007669"/>
    <property type="project" value="UniProtKB-UniRule"/>
</dbReference>
<dbReference type="CDD" id="cd00593">
    <property type="entry name" value="RIBOc"/>
    <property type="match status" value="1"/>
</dbReference>
<dbReference type="PANTHER" id="PTHR11207:SF0">
    <property type="entry name" value="RIBONUCLEASE 3"/>
    <property type="match status" value="1"/>
</dbReference>
<dbReference type="PANTHER" id="PTHR11207">
    <property type="entry name" value="RIBONUCLEASE III"/>
    <property type="match status" value="1"/>
</dbReference>
<keyword evidence="7 8" id="KW-0694">RNA-binding</keyword>
<organism evidence="11 12">
    <name type="scientific">Mesorhizobium australicum</name>
    <dbReference type="NCBI Taxonomy" id="536018"/>
    <lineage>
        <taxon>Bacteria</taxon>
        <taxon>Pseudomonadati</taxon>
        <taxon>Pseudomonadota</taxon>
        <taxon>Alphaproteobacteria</taxon>
        <taxon>Hyphomicrobiales</taxon>
        <taxon>Phyllobacteriaceae</taxon>
        <taxon>Mesorhizobium</taxon>
    </lineage>
</organism>
<keyword evidence="3 8" id="KW-0507">mRNA processing</keyword>
<dbReference type="PROSITE" id="PS50137">
    <property type="entry name" value="DS_RBD"/>
    <property type="match status" value="1"/>
</dbReference>
<keyword evidence="6 8" id="KW-0378">Hydrolase</keyword>
<dbReference type="GO" id="GO:0006397">
    <property type="term" value="P:mRNA processing"/>
    <property type="evidence" value="ECO:0007669"/>
    <property type="project" value="UniProtKB-UniRule"/>
</dbReference>
<dbReference type="GO" id="GO:0004525">
    <property type="term" value="F:ribonuclease III activity"/>
    <property type="evidence" value="ECO:0007669"/>
    <property type="project" value="UniProtKB-UniRule"/>
</dbReference>
<feature type="binding site" evidence="8">
    <location>
        <position position="124"/>
    </location>
    <ligand>
        <name>Mg(2+)</name>
        <dbReference type="ChEBI" id="CHEBI:18420"/>
    </ligand>
</feature>
<dbReference type="EMBL" id="FXBL01000004">
    <property type="protein sequence ID" value="SMH43640.1"/>
    <property type="molecule type" value="Genomic_DNA"/>
</dbReference>
<dbReference type="HAMAP" id="MF_00104">
    <property type="entry name" value="RNase_III"/>
    <property type="match status" value="1"/>
</dbReference>
<keyword evidence="8" id="KW-0479">Metal-binding</keyword>
<comment type="subcellular location">
    <subcellularLocation>
        <location evidence="8">Cytoplasm</location>
    </subcellularLocation>
</comment>
<gene>
    <name evidence="8" type="primary">rnc</name>
    <name evidence="11" type="ORF">SAMN02982922_2930</name>
</gene>
<evidence type="ECO:0000256" key="8">
    <source>
        <dbReference type="HAMAP-Rule" id="MF_00104"/>
    </source>
</evidence>
<dbReference type="Pfam" id="PF14622">
    <property type="entry name" value="Ribonucleas_3_3"/>
    <property type="match status" value="1"/>
</dbReference>
<protein>
    <recommendedName>
        <fullName evidence="8">Ribonuclease 3</fullName>
        <ecNumber evidence="8">3.1.26.3</ecNumber>
    </recommendedName>
    <alternativeName>
        <fullName evidence="8">Ribonuclease III</fullName>
        <shortName evidence="8">RNase III</shortName>
    </alternativeName>
</protein>
<evidence type="ECO:0000313" key="12">
    <source>
        <dbReference type="Proteomes" id="UP000193083"/>
    </source>
</evidence>
<dbReference type="EC" id="3.1.26.3" evidence="8"/>
<proteinExistence type="inferred from homology"/>
<evidence type="ECO:0000256" key="7">
    <source>
        <dbReference type="ARBA" id="ARBA00022884"/>
    </source>
</evidence>
<keyword evidence="5 8" id="KW-0255">Endonuclease</keyword>
<keyword evidence="8" id="KW-0963">Cytoplasm</keyword>
<name>A0A1X7NZ86_9HYPH</name>
<comment type="cofactor">
    <cofactor evidence="8">
        <name>Mg(2+)</name>
        <dbReference type="ChEBI" id="CHEBI:18420"/>
    </cofactor>
</comment>
<feature type="binding site" evidence="8">
    <location>
        <position position="48"/>
    </location>
    <ligand>
        <name>Mg(2+)</name>
        <dbReference type="ChEBI" id="CHEBI:18420"/>
    </ligand>
</feature>
<keyword evidence="4 8" id="KW-0540">Nuclease</keyword>
<dbReference type="InterPro" id="IPR014720">
    <property type="entry name" value="dsRBD_dom"/>
</dbReference>
<dbReference type="OrthoDB" id="9805026at2"/>
<dbReference type="Gene3D" id="3.30.160.20">
    <property type="match status" value="1"/>
</dbReference>
<dbReference type="RefSeq" id="WP_085464822.1">
    <property type="nucleotide sequence ID" value="NZ_FXBL01000004.1"/>
</dbReference>
<keyword evidence="8" id="KW-0698">rRNA processing</keyword>
<comment type="subunit">
    <text evidence="8">Homodimer.</text>
</comment>
<accession>A0A1X7NZ86</accession>
<dbReference type="PROSITE" id="PS50142">
    <property type="entry name" value="RNASE_3_2"/>
    <property type="match status" value="1"/>
</dbReference>
<evidence type="ECO:0000313" key="11">
    <source>
        <dbReference type="EMBL" id="SMH43640.1"/>
    </source>
</evidence>
<dbReference type="SMART" id="SM00358">
    <property type="entry name" value="DSRM"/>
    <property type="match status" value="1"/>
</dbReference>
<comment type="function">
    <text evidence="8">Digests double-stranded RNA. Involved in the processing of primary rRNA transcript to yield the immediate precursors to the large and small rRNAs (23S and 16S). Processes some mRNAs, and tRNAs when they are encoded in the rRNA operon. Processes pre-crRNA and tracrRNA of type II CRISPR loci if present in the organism.</text>
</comment>
<dbReference type="InterPro" id="IPR000999">
    <property type="entry name" value="RNase_III_dom"/>
</dbReference>
<dbReference type="GO" id="GO:0019843">
    <property type="term" value="F:rRNA binding"/>
    <property type="evidence" value="ECO:0007669"/>
    <property type="project" value="UniProtKB-KW"/>
</dbReference>
<feature type="binding site" evidence="8">
    <location>
        <position position="121"/>
    </location>
    <ligand>
        <name>Mg(2+)</name>
        <dbReference type="ChEBI" id="CHEBI:18420"/>
    </ligand>
</feature>
<dbReference type="PROSITE" id="PS00517">
    <property type="entry name" value="RNASE_3_1"/>
    <property type="match status" value="1"/>
</dbReference>
<feature type="domain" description="DRBM" evidence="9">
    <location>
        <begin position="160"/>
        <end position="229"/>
    </location>
</feature>